<feature type="domain" description="Reverse transcriptase RNase H-like" evidence="7">
    <location>
        <begin position="7"/>
        <end position="55"/>
    </location>
</feature>
<keyword evidence="3" id="KW-0540">Nuclease</keyword>
<dbReference type="Pfam" id="PF17917">
    <property type="entry name" value="RT_RNaseH"/>
    <property type="match status" value="1"/>
</dbReference>
<dbReference type="GO" id="GO:0016787">
    <property type="term" value="F:hydrolase activity"/>
    <property type="evidence" value="ECO:0007669"/>
    <property type="project" value="UniProtKB-KW"/>
</dbReference>
<accession>A0AA89B157</accession>
<keyword evidence="9" id="KW-1185">Reference proteome</keyword>
<keyword evidence="4" id="KW-0255">Endonuclease</keyword>
<name>A0AA89B157_9ASTE</name>
<evidence type="ECO:0000256" key="4">
    <source>
        <dbReference type="ARBA" id="ARBA00022759"/>
    </source>
</evidence>
<organism evidence="8 9">
    <name type="scientific">Escallonia herrerae</name>
    <dbReference type="NCBI Taxonomy" id="1293975"/>
    <lineage>
        <taxon>Eukaryota</taxon>
        <taxon>Viridiplantae</taxon>
        <taxon>Streptophyta</taxon>
        <taxon>Embryophyta</taxon>
        <taxon>Tracheophyta</taxon>
        <taxon>Spermatophyta</taxon>
        <taxon>Magnoliopsida</taxon>
        <taxon>eudicotyledons</taxon>
        <taxon>Gunneridae</taxon>
        <taxon>Pentapetalae</taxon>
        <taxon>asterids</taxon>
        <taxon>campanulids</taxon>
        <taxon>Escalloniales</taxon>
        <taxon>Escalloniaceae</taxon>
        <taxon>Escallonia</taxon>
    </lineage>
</organism>
<keyword evidence="2" id="KW-0548">Nucleotidyltransferase</keyword>
<keyword evidence="6" id="KW-0695">RNA-directed DNA polymerase</keyword>
<protein>
    <recommendedName>
        <fullName evidence="7">Reverse transcriptase RNase H-like domain-containing protein</fullName>
    </recommendedName>
</protein>
<evidence type="ECO:0000256" key="2">
    <source>
        <dbReference type="ARBA" id="ARBA00022695"/>
    </source>
</evidence>
<proteinExistence type="predicted"/>
<evidence type="ECO:0000256" key="1">
    <source>
        <dbReference type="ARBA" id="ARBA00022679"/>
    </source>
</evidence>
<evidence type="ECO:0000256" key="6">
    <source>
        <dbReference type="ARBA" id="ARBA00022918"/>
    </source>
</evidence>
<keyword evidence="5" id="KW-0378">Hydrolase</keyword>
<dbReference type="AlphaFoldDB" id="A0AA89B157"/>
<evidence type="ECO:0000256" key="5">
    <source>
        <dbReference type="ARBA" id="ARBA00022801"/>
    </source>
</evidence>
<dbReference type="GO" id="GO:0004519">
    <property type="term" value="F:endonuclease activity"/>
    <property type="evidence" value="ECO:0007669"/>
    <property type="project" value="UniProtKB-KW"/>
</dbReference>
<dbReference type="EMBL" id="JAVXUP010000661">
    <property type="protein sequence ID" value="KAK3023355.1"/>
    <property type="molecule type" value="Genomic_DNA"/>
</dbReference>
<comment type="caution">
    <text evidence="8">The sequence shown here is derived from an EMBL/GenBank/DDBJ whole genome shotgun (WGS) entry which is preliminary data.</text>
</comment>
<evidence type="ECO:0000313" key="9">
    <source>
        <dbReference type="Proteomes" id="UP001188597"/>
    </source>
</evidence>
<keyword evidence="1" id="KW-0808">Transferase</keyword>
<reference evidence="8" key="1">
    <citation type="submission" date="2022-12" db="EMBL/GenBank/DDBJ databases">
        <title>Draft genome assemblies for two species of Escallonia (Escalloniales).</title>
        <authorList>
            <person name="Chanderbali A."/>
            <person name="Dervinis C."/>
            <person name="Anghel I."/>
            <person name="Soltis D."/>
            <person name="Soltis P."/>
            <person name="Zapata F."/>
        </authorList>
    </citation>
    <scope>NUCLEOTIDE SEQUENCE</scope>
    <source>
        <strain evidence="8">UCBG64.0493</strain>
        <tissue evidence="8">Leaf</tissue>
    </source>
</reference>
<dbReference type="PANTHER" id="PTHR48475">
    <property type="entry name" value="RIBONUCLEASE H"/>
    <property type="match status" value="1"/>
</dbReference>
<dbReference type="PANTHER" id="PTHR48475:SF1">
    <property type="entry name" value="RNASE H TYPE-1 DOMAIN-CONTAINING PROTEIN"/>
    <property type="match status" value="1"/>
</dbReference>
<evidence type="ECO:0000259" key="7">
    <source>
        <dbReference type="Pfam" id="PF17917"/>
    </source>
</evidence>
<dbReference type="Proteomes" id="UP001188597">
    <property type="component" value="Unassembled WGS sequence"/>
</dbReference>
<sequence>MAPVKGKPMILYTAAIDTSLGALLAQHNDQGKENSLYYLSWTLVGAKLTYMAMEKFNIEYVPQKAVKGQDLADFLAAHPVLDDSPLVLDLPDEEVMQTEIKKGWEMYFDGASRSLDDYLLSKFQKLQIRHVRRGVNGRADALASLAASLGLSKKEKMIITVGARRVLHPYGKVSVDVQTDAVLITSERLEG</sequence>
<dbReference type="InterPro" id="IPR041373">
    <property type="entry name" value="RT_RNaseH"/>
</dbReference>
<dbReference type="GO" id="GO:0003964">
    <property type="term" value="F:RNA-directed DNA polymerase activity"/>
    <property type="evidence" value="ECO:0007669"/>
    <property type="project" value="UniProtKB-KW"/>
</dbReference>
<evidence type="ECO:0000313" key="8">
    <source>
        <dbReference type="EMBL" id="KAK3023355.1"/>
    </source>
</evidence>
<gene>
    <name evidence="8" type="ORF">RJ639_042753</name>
</gene>
<evidence type="ECO:0000256" key="3">
    <source>
        <dbReference type="ARBA" id="ARBA00022722"/>
    </source>
</evidence>